<comment type="caution">
    <text evidence="9">The sequence shown here is derived from an EMBL/GenBank/DDBJ whole genome shotgun (WGS) entry which is preliminary data.</text>
</comment>
<evidence type="ECO:0000256" key="7">
    <source>
        <dbReference type="RuleBase" id="RU363032"/>
    </source>
</evidence>
<gene>
    <name evidence="9" type="ORF">GCM10022240_06450</name>
</gene>
<feature type="transmembrane region" description="Helical" evidence="7">
    <location>
        <begin position="64"/>
        <end position="84"/>
    </location>
</feature>
<proteinExistence type="inferred from homology"/>
<evidence type="ECO:0000256" key="1">
    <source>
        <dbReference type="ARBA" id="ARBA00004651"/>
    </source>
</evidence>
<feature type="transmembrane region" description="Helical" evidence="7">
    <location>
        <begin position="96"/>
        <end position="116"/>
    </location>
</feature>
<dbReference type="PANTHER" id="PTHR30151">
    <property type="entry name" value="ALKANE SULFONATE ABC TRANSPORTER-RELATED, MEMBRANE SUBUNIT"/>
    <property type="match status" value="1"/>
</dbReference>
<feature type="transmembrane region" description="Helical" evidence="7">
    <location>
        <begin position="220"/>
        <end position="240"/>
    </location>
</feature>
<keyword evidence="5 7" id="KW-1133">Transmembrane helix</keyword>
<evidence type="ECO:0000259" key="8">
    <source>
        <dbReference type="PROSITE" id="PS50928"/>
    </source>
</evidence>
<dbReference type="Pfam" id="PF00528">
    <property type="entry name" value="BPD_transp_1"/>
    <property type="match status" value="1"/>
</dbReference>
<keyword evidence="4 7" id="KW-0812">Transmembrane</keyword>
<feature type="transmembrane region" description="Helical" evidence="7">
    <location>
        <begin position="186"/>
        <end position="208"/>
    </location>
</feature>
<keyword evidence="3" id="KW-1003">Cell membrane</keyword>
<dbReference type="SUPFAM" id="SSF161098">
    <property type="entry name" value="MetI-like"/>
    <property type="match status" value="1"/>
</dbReference>
<feature type="domain" description="ABC transmembrane type-1" evidence="8">
    <location>
        <begin position="57"/>
        <end position="241"/>
    </location>
</feature>
<keyword evidence="10" id="KW-1185">Reference proteome</keyword>
<evidence type="ECO:0000256" key="4">
    <source>
        <dbReference type="ARBA" id="ARBA00022692"/>
    </source>
</evidence>
<organism evidence="9 10">
    <name type="scientific">Microbacterium kribbense</name>
    <dbReference type="NCBI Taxonomy" id="433645"/>
    <lineage>
        <taxon>Bacteria</taxon>
        <taxon>Bacillati</taxon>
        <taxon>Actinomycetota</taxon>
        <taxon>Actinomycetes</taxon>
        <taxon>Micrococcales</taxon>
        <taxon>Microbacteriaceae</taxon>
        <taxon>Microbacterium</taxon>
    </lineage>
</organism>
<dbReference type="InterPro" id="IPR035906">
    <property type="entry name" value="MetI-like_sf"/>
</dbReference>
<feature type="transmembrane region" description="Helical" evidence="7">
    <location>
        <begin position="7"/>
        <end position="25"/>
    </location>
</feature>
<evidence type="ECO:0000256" key="6">
    <source>
        <dbReference type="ARBA" id="ARBA00023136"/>
    </source>
</evidence>
<name>A0ABP7G749_9MICO</name>
<feature type="transmembrane region" description="Helical" evidence="7">
    <location>
        <begin position="122"/>
        <end position="139"/>
    </location>
</feature>
<dbReference type="PROSITE" id="PS50928">
    <property type="entry name" value="ABC_TM1"/>
    <property type="match status" value="1"/>
</dbReference>
<keyword evidence="6 7" id="KW-0472">Membrane</keyword>
<comment type="subcellular location">
    <subcellularLocation>
        <location evidence="1 7">Cell membrane</location>
        <topology evidence="1 7">Multi-pass membrane protein</topology>
    </subcellularLocation>
</comment>
<dbReference type="EMBL" id="BAABAF010000002">
    <property type="protein sequence ID" value="GAA3756349.1"/>
    <property type="molecule type" value="Genomic_DNA"/>
</dbReference>
<dbReference type="PANTHER" id="PTHR30151:SF25">
    <property type="entry name" value="TAURINE TRANSPORT SYSTEM PERMEASE PROTEIN TAUC"/>
    <property type="match status" value="1"/>
</dbReference>
<dbReference type="CDD" id="cd06261">
    <property type="entry name" value="TM_PBP2"/>
    <property type="match status" value="1"/>
</dbReference>
<dbReference type="Gene3D" id="1.10.3720.10">
    <property type="entry name" value="MetI-like"/>
    <property type="match status" value="1"/>
</dbReference>
<evidence type="ECO:0000313" key="10">
    <source>
        <dbReference type="Proteomes" id="UP001500540"/>
    </source>
</evidence>
<keyword evidence="2 7" id="KW-0813">Transport</keyword>
<reference evidence="10" key="1">
    <citation type="journal article" date="2019" name="Int. J. Syst. Evol. Microbiol.">
        <title>The Global Catalogue of Microorganisms (GCM) 10K type strain sequencing project: providing services to taxonomists for standard genome sequencing and annotation.</title>
        <authorList>
            <consortium name="The Broad Institute Genomics Platform"/>
            <consortium name="The Broad Institute Genome Sequencing Center for Infectious Disease"/>
            <person name="Wu L."/>
            <person name="Ma J."/>
        </authorList>
    </citation>
    <scope>NUCLEOTIDE SEQUENCE [LARGE SCALE GENOMIC DNA]</scope>
    <source>
        <strain evidence="10">JCM 16950</strain>
    </source>
</reference>
<dbReference type="Proteomes" id="UP001500540">
    <property type="component" value="Unassembled WGS sequence"/>
</dbReference>
<evidence type="ECO:0000256" key="2">
    <source>
        <dbReference type="ARBA" id="ARBA00022448"/>
    </source>
</evidence>
<accession>A0ABP7G749</accession>
<dbReference type="InterPro" id="IPR000515">
    <property type="entry name" value="MetI-like"/>
</dbReference>
<sequence length="258" mass="28599">MKKLITGIGFVLGLPIILILLWWLSTLLSPNFFVPAPGELVTTFFRVWFGPAFWEDVLPSIGRFAVGVIAAIVLGILLGVLIGLNRTLRSITEPVFEFFRALPAPALIPALLLLFGPTDAEKIFLIALASIWPVLLNTIEGVRAADPVQNETSRSYGIYGFNRVRYQILPSAAPQILAGVRQCLPIGLILMVISEMFATTSGLGFSIIQFQRRFAIPEMWSGILVLGLLGYAVAIIFRVFERRMLRWYHGLKDLENAA</sequence>
<dbReference type="RefSeq" id="WP_344780470.1">
    <property type="nucleotide sequence ID" value="NZ_BAABAF010000002.1"/>
</dbReference>
<evidence type="ECO:0000256" key="5">
    <source>
        <dbReference type="ARBA" id="ARBA00022989"/>
    </source>
</evidence>
<evidence type="ECO:0000313" key="9">
    <source>
        <dbReference type="EMBL" id="GAA3756349.1"/>
    </source>
</evidence>
<comment type="similarity">
    <text evidence="7">Belongs to the binding-protein-dependent transport system permease family.</text>
</comment>
<evidence type="ECO:0000256" key="3">
    <source>
        <dbReference type="ARBA" id="ARBA00022475"/>
    </source>
</evidence>
<protein>
    <submittedName>
        <fullName evidence="9">ABC transporter permease</fullName>
    </submittedName>
</protein>